<name>A0ABV1GNL8_9FIRM</name>
<proteinExistence type="predicted"/>
<accession>A0ABV1GNL8</accession>
<dbReference type="EMBL" id="JBBMES010000005">
    <property type="protein sequence ID" value="MEQ2534846.1"/>
    <property type="molecule type" value="Genomic_DNA"/>
</dbReference>
<organism evidence="1 2">
    <name type="scientific">Lachnospira intestinalis</name>
    <dbReference type="NCBI Taxonomy" id="3133158"/>
    <lineage>
        <taxon>Bacteria</taxon>
        <taxon>Bacillati</taxon>
        <taxon>Bacillota</taxon>
        <taxon>Clostridia</taxon>
        <taxon>Lachnospirales</taxon>
        <taxon>Lachnospiraceae</taxon>
        <taxon>Lachnospira</taxon>
    </lineage>
</organism>
<dbReference type="Proteomes" id="UP001480973">
    <property type="component" value="Unassembled WGS sequence"/>
</dbReference>
<evidence type="ECO:0000313" key="1">
    <source>
        <dbReference type="EMBL" id="MEQ2534846.1"/>
    </source>
</evidence>
<sequence length="28" mass="2874">MGIKQLMAGGGIVIVAQTVIPQLTSLFS</sequence>
<protein>
    <submittedName>
        <fullName evidence="1">Maff2 family protein</fullName>
    </submittedName>
</protein>
<dbReference type="Pfam" id="PF12750">
    <property type="entry name" value="Maff2"/>
    <property type="match status" value="1"/>
</dbReference>
<dbReference type="InterPro" id="IPR024272">
    <property type="entry name" value="MAFF-rel"/>
</dbReference>
<evidence type="ECO:0000313" key="2">
    <source>
        <dbReference type="Proteomes" id="UP001480973"/>
    </source>
</evidence>
<comment type="caution">
    <text evidence="1">The sequence shown here is derived from an EMBL/GenBank/DDBJ whole genome shotgun (WGS) entry which is preliminary data.</text>
</comment>
<keyword evidence="2" id="KW-1185">Reference proteome</keyword>
<gene>
    <name evidence="1" type="ORF">WMO38_06920</name>
</gene>
<reference evidence="1 2" key="1">
    <citation type="submission" date="2024-03" db="EMBL/GenBank/DDBJ databases">
        <title>Human intestinal bacterial collection.</title>
        <authorList>
            <person name="Pauvert C."/>
            <person name="Hitch T.C.A."/>
            <person name="Clavel T."/>
        </authorList>
    </citation>
    <scope>NUCLEOTIDE SEQUENCE [LARGE SCALE GENOMIC DNA]</scope>
    <source>
        <strain evidence="1 2">CLA-JM-H10</strain>
    </source>
</reference>